<dbReference type="Proteomes" id="UP001458880">
    <property type="component" value="Unassembled WGS sequence"/>
</dbReference>
<feature type="region of interest" description="Disordered" evidence="1">
    <location>
        <begin position="67"/>
        <end position="134"/>
    </location>
</feature>
<accession>A0AAW1IDI0</accession>
<evidence type="ECO:0000256" key="1">
    <source>
        <dbReference type="SAM" id="MobiDB-lite"/>
    </source>
</evidence>
<organism evidence="2 3">
    <name type="scientific">Popillia japonica</name>
    <name type="common">Japanese beetle</name>
    <dbReference type="NCBI Taxonomy" id="7064"/>
    <lineage>
        <taxon>Eukaryota</taxon>
        <taxon>Metazoa</taxon>
        <taxon>Ecdysozoa</taxon>
        <taxon>Arthropoda</taxon>
        <taxon>Hexapoda</taxon>
        <taxon>Insecta</taxon>
        <taxon>Pterygota</taxon>
        <taxon>Neoptera</taxon>
        <taxon>Endopterygota</taxon>
        <taxon>Coleoptera</taxon>
        <taxon>Polyphaga</taxon>
        <taxon>Scarabaeiformia</taxon>
        <taxon>Scarabaeidae</taxon>
        <taxon>Rutelinae</taxon>
        <taxon>Popillia</taxon>
    </lineage>
</organism>
<protein>
    <submittedName>
        <fullName evidence="2">Uncharacterized protein</fullName>
    </submittedName>
</protein>
<dbReference type="EMBL" id="JASPKY010000629">
    <property type="protein sequence ID" value="KAK9687692.1"/>
    <property type="molecule type" value="Genomic_DNA"/>
</dbReference>
<gene>
    <name evidence="2" type="ORF">QE152_g36076</name>
</gene>
<evidence type="ECO:0000313" key="2">
    <source>
        <dbReference type="EMBL" id="KAK9687692.1"/>
    </source>
</evidence>
<dbReference type="AlphaFoldDB" id="A0AAW1IDI0"/>
<proteinExistence type="predicted"/>
<comment type="caution">
    <text evidence="2">The sequence shown here is derived from an EMBL/GenBank/DDBJ whole genome shotgun (WGS) entry which is preliminary data.</text>
</comment>
<name>A0AAW1IDI0_POPJA</name>
<keyword evidence="3" id="KW-1185">Reference proteome</keyword>
<feature type="compositionally biased region" description="Basic and acidic residues" evidence="1">
    <location>
        <begin position="106"/>
        <end position="123"/>
    </location>
</feature>
<sequence>MTISRGVTDSDDNPFHVLLRTRKTATCFGVLPTDSNGVNTLRFPASPSTPPTTPRRAYHEITQMHSVRASVRSRTSRVRIGYSSTGSRISRKKMGCNTSKETIPTVEEKDNAVNTEEVKKTEDEGQIQQSQGRE</sequence>
<evidence type="ECO:0000313" key="3">
    <source>
        <dbReference type="Proteomes" id="UP001458880"/>
    </source>
</evidence>
<reference evidence="2 3" key="1">
    <citation type="journal article" date="2024" name="BMC Genomics">
        <title>De novo assembly and annotation of Popillia japonica's genome with initial clues to its potential as an invasive pest.</title>
        <authorList>
            <person name="Cucini C."/>
            <person name="Boschi S."/>
            <person name="Funari R."/>
            <person name="Cardaioli E."/>
            <person name="Iannotti N."/>
            <person name="Marturano G."/>
            <person name="Paoli F."/>
            <person name="Bruttini M."/>
            <person name="Carapelli A."/>
            <person name="Frati F."/>
            <person name="Nardi F."/>
        </authorList>
    </citation>
    <scope>NUCLEOTIDE SEQUENCE [LARGE SCALE GENOMIC DNA]</scope>
    <source>
        <strain evidence="2">DMR45628</strain>
    </source>
</reference>